<keyword evidence="4" id="KW-0963">Cytoplasm</keyword>
<dbReference type="InterPro" id="IPR008146">
    <property type="entry name" value="Gln_synth_cat_dom"/>
</dbReference>
<dbReference type="SUPFAM" id="SSF55931">
    <property type="entry name" value="Glutamine synthetase/guanido kinase"/>
    <property type="match status" value="1"/>
</dbReference>
<comment type="similarity">
    <text evidence="2 8">Belongs to the glutamine synthetase family.</text>
</comment>
<evidence type="ECO:0000256" key="8">
    <source>
        <dbReference type="PROSITE-ProRule" id="PRU01331"/>
    </source>
</evidence>
<feature type="domain" description="GS catalytic" evidence="10">
    <location>
        <begin position="1"/>
        <end position="105"/>
    </location>
</feature>
<dbReference type="HOGENOM" id="CLU_2239779_0_0_1"/>
<reference evidence="11 12" key="1">
    <citation type="journal article" date="2007" name="Science">
        <title>Sea anemone genome reveals ancestral eumetazoan gene repertoire and genomic organization.</title>
        <authorList>
            <person name="Putnam N.H."/>
            <person name="Srivastava M."/>
            <person name="Hellsten U."/>
            <person name="Dirks B."/>
            <person name="Chapman J."/>
            <person name="Salamov A."/>
            <person name="Terry A."/>
            <person name="Shapiro H."/>
            <person name="Lindquist E."/>
            <person name="Kapitonov V.V."/>
            <person name="Jurka J."/>
            <person name="Genikhovich G."/>
            <person name="Grigoriev I.V."/>
            <person name="Lucas S.M."/>
            <person name="Steele R.E."/>
            <person name="Finnerty J.R."/>
            <person name="Technau U."/>
            <person name="Martindale M.Q."/>
            <person name="Rokhsar D.S."/>
        </authorList>
    </citation>
    <scope>NUCLEOTIDE SEQUENCE [LARGE SCALE GENOMIC DNA]</scope>
    <source>
        <strain evidence="12">CH2 X CH6</strain>
    </source>
</reference>
<keyword evidence="5" id="KW-0436">Ligase</keyword>
<dbReference type="GO" id="GO:0004356">
    <property type="term" value="F:glutamine synthetase activity"/>
    <property type="evidence" value="ECO:0007669"/>
    <property type="project" value="UniProtKB-EC"/>
</dbReference>
<dbReference type="PhylomeDB" id="A7T9G3"/>
<name>A7T9G3_NEMVE</name>
<evidence type="ECO:0000313" key="11">
    <source>
        <dbReference type="EMBL" id="EDO27362.1"/>
    </source>
</evidence>
<evidence type="ECO:0000256" key="6">
    <source>
        <dbReference type="ARBA" id="ARBA00022741"/>
    </source>
</evidence>
<keyword evidence="7" id="KW-0067">ATP-binding</keyword>
<dbReference type="InParanoid" id="A7T9G3"/>
<sequence length="105" mass="11977">MREEGGMVHIYTAIEKLEKNHDYHIRSYDPNEGRDNARRLTGAHETSRIDQFSHGVANRGASVRIPRQCAEDGKGYLEDRRPSSNCDPYSVTEAIVRTTVLDYQP</sequence>
<dbReference type="PANTHER" id="PTHR20852">
    <property type="entry name" value="GLUTAMINE SYNTHETASE"/>
    <property type="match status" value="1"/>
</dbReference>
<dbReference type="InterPro" id="IPR014746">
    <property type="entry name" value="Gln_synth/guanido_kin_cat_dom"/>
</dbReference>
<dbReference type="Proteomes" id="UP000001593">
    <property type="component" value="Unassembled WGS sequence"/>
</dbReference>
<protein>
    <recommendedName>
        <fullName evidence="3">glutamine synthetase</fullName>
        <ecNumber evidence="3">6.3.1.2</ecNumber>
    </recommendedName>
</protein>
<dbReference type="STRING" id="45351.A7T9G3"/>
<evidence type="ECO:0000256" key="2">
    <source>
        <dbReference type="ARBA" id="ARBA00009897"/>
    </source>
</evidence>
<dbReference type="FunFam" id="3.30.590.10:FF:000011">
    <property type="entry name" value="Glutamine synthetase"/>
    <property type="match status" value="1"/>
</dbReference>
<evidence type="ECO:0000313" key="12">
    <source>
        <dbReference type="Proteomes" id="UP000001593"/>
    </source>
</evidence>
<evidence type="ECO:0000256" key="1">
    <source>
        <dbReference type="ARBA" id="ARBA00004496"/>
    </source>
</evidence>
<dbReference type="EMBL" id="DS473361">
    <property type="protein sequence ID" value="EDO27362.1"/>
    <property type="molecule type" value="Genomic_DNA"/>
</dbReference>
<dbReference type="GO" id="GO:0005737">
    <property type="term" value="C:cytoplasm"/>
    <property type="evidence" value="ECO:0007669"/>
    <property type="project" value="UniProtKB-SubCell"/>
</dbReference>
<evidence type="ECO:0000256" key="7">
    <source>
        <dbReference type="ARBA" id="ARBA00022840"/>
    </source>
</evidence>
<organism evidence="11 12">
    <name type="scientific">Nematostella vectensis</name>
    <name type="common">Starlet sea anemone</name>
    <dbReference type="NCBI Taxonomy" id="45351"/>
    <lineage>
        <taxon>Eukaryota</taxon>
        <taxon>Metazoa</taxon>
        <taxon>Cnidaria</taxon>
        <taxon>Anthozoa</taxon>
        <taxon>Hexacorallia</taxon>
        <taxon>Actiniaria</taxon>
        <taxon>Edwardsiidae</taxon>
        <taxon>Nematostella</taxon>
    </lineage>
</organism>
<dbReference type="AlphaFoldDB" id="A7T9G3"/>
<comment type="subcellular location">
    <subcellularLocation>
        <location evidence="1">Cytoplasm</location>
    </subcellularLocation>
</comment>
<evidence type="ECO:0000256" key="5">
    <source>
        <dbReference type="ARBA" id="ARBA00022598"/>
    </source>
</evidence>
<dbReference type="EC" id="6.3.1.2" evidence="3"/>
<evidence type="ECO:0000256" key="3">
    <source>
        <dbReference type="ARBA" id="ARBA00012937"/>
    </source>
</evidence>
<feature type="region of interest" description="Disordered" evidence="9">
    <location>
        <begin position="27"/>
        <end position="46"/>
    </location>
</feature>
<dbReference type="PANTHER" id="PTHR20852:SF57">
    <property type="entry name" value="GLUTAMINE SYNTHETASE 2 CYTOPLASMIC"/>
    <property type="match status" value="1"/>
</dbReference>
<dbReference type="PROSITE" id="PS51987">
    <property type="entry name" value="GS_CATALYTIC"/>
    <property type="match status" value="1"/>
</dbReference>
<proteinExistence type="inferred from homology"/>
<dbReference type="eggNOG" id="KOG0683">
    <property type="taxonomic scope" value="Eukaryota"/>
</dbReference>
<dbReference type="GO" id="GO:0005524">
    <property type="term" value="F:ATP binding"/>
    <property type="evidence" value="ECO:0007669"/>
    <property type="project" value="UniProtKB-KW"/>
</dbReference>
<dbReference type="InterPro" id="IPR050292">
    <property type="entry name" value="Glutamine_Synthetase"/>
</dbReference>
<gene>
    <name evidence="11" type="ORF">NEMVEDRAFT_v1g195992</name>
</gene>
<keyword evidence="12" id="KW-1185">Reference proteome</keyword>
<evidence type="ECO:0000259" key="10">
    <source>
        <dbReference type="PROSITE" id="PS51987"/>
    </source>
</evidence>
<evidence type="ECO:0000256" key="9">
    <source>
        <dbReference type="SAM" id="MobiDB-lite"/>
    </source>
</evidence>
<accession>A7T9G3</accession>
<keyword evidence="6" id="KW-0547">Nucleotide-binding</keyword>
<dbReference type="KEGG" id="nve:5497651"/>
<dbReference type="Gene3D" id="3.30.590.10">
    <property type="entry name" value="Glutamine synthetase/guanido kinase, catalytic domain"/>
    <property type="match status" value="1"/>
</dbReference>
<feature type="compositionally biased region" description="Basic and acidic residues" evidence="9">
    <location>
        <begin position="27"/>
        <end position="38"/>
    </location>
</feature>
<evidence type="ECO:0000256" key="4">
    <source>
        <dbReference type="ARBA" id="ARBA00022490"/>
    </source>
</evidence>